<reference evidence="1" key="1">
    <citation type="submission" date="2020-05" db="EMBL/GenBank/DDBJ databases">
        <authorList>
            <person name="Chiriac C."/>
            <person name="Salcher M."/>
            <person name="Ghai R."/>
            <person name="Kavagutti S V."/>
        </authorList>
    </citation>
    <scope>NUCLEOTIDE SEQUENCE</scope>
</reference>
<dbReference type="SUPFAM" id="SSF53448">
    <property type="entry name" value="Nucleotide-diphospho-sugar transferases"/>
    <property type="match status" value="1"/>
</dbReference>
<dbReference type="EMBL" id="LR797128">
    <property type="protein sequence ID" value="CAB4188429.1"/>
    <property type="molecule type" value="Genomic_DNA"/>
</dbReference>
<dbReference type="InterPro" id="IPR029044">
    <property type="entry name" value="Nucleotide-diphossugar_trans"/>
</dbReference>
<name>A0A6J5QUU2_9CAUD</name>
<protein>
    <submittedName>
        <fullName evidence="1">Uncharacterized protein</fullName>
    </submittedName>
</protein>
<accession>A0A6J5QUU2</accession>
<dbReference type="Gene3D" id="3.90.550.40">
    <property type="match status" value="1"/>
</dbReference>
<evidence type="ECO:0000313" key="1">
    <source>
        <dbReference type="EMBL" id="CAB4188429.1"/>
    </source>
</evidence>
<sequence length="243" mass="27757">MDKKLFVATPMYGGQCTGYYTTSLLNLSRSLDREVIYSFMFNESLITRARNGLTHGFLKSEAQHLMFIDSDIHFNPQDIQPMIDADKDVICGIYPKKEINWHSIKSAFDRGVSEEEVKRFSGSFVVNLVDNANEVTVPINQPVEIWNGGTGFMLIKREVFEKLSEHVPSYVNDVHDLAGNLKQDRIKEFFATSIEPETDRLLSEDYHFCKIWRGYCGGKVWAAPWVKLGHIGTYAFEGQLLQS</sequence>
<gene>
    <name evidence="1" type="ORF">UFOVP1174_33</name>
</gene>
<organism evidence="1">
    <name type="scientific">uncultured Caudovirales phage</name>
    <dbReference type="NCBI Taxonomy" id="2100421"/>
    <lineage>
        <taxon>Viruses</taxon>
        <taxon>Duplodnaviria</taxon>
        <taxon>Heunggongvirae</taxon>
        <taxon>Uroviricota</taxon>
        <taxon>Caudoviricetes</taxon>
        <taxon>Peduoviridae</taxon>
        <taxon>Maltschvirus</taxon>
        <taxon>Maltschvirus maltsch</taxon>
    </lineage>
</organism>
<proteinExistence type="predicted"/>